<keyword evidence="1" id="KW-0732">Signal</keyword>
<evidence type="ECO:0000256" key="1">
    <source>
        <dbReference type="SAM" id="SignalP"/>
    </source>
</evidence>
<proteinExistence type="predicted"/>
<dbReference type="Proteomes" id="UP001144256">
    <property type="component" value="Unassembled WGS sequence"/>
</dbReference>
<feature type="chain" id="PRO_5040998923" description="Lipoprotein" evidence="1">
    <location>
        <begin position="19"/>
        <end position="399"/>
    </location>
</feature>
<dbReference type="EMBL" id="BRLB01000028">
    <property type="protein sequence ID" value="GKX32216.1"/>
    <property type="molecule type" value="Genomic_DNA"/>
</dbReference>
<reference evidence="2" key="1">
    <citation type="submission" date="2022-06" db="EMBL/GenBank/DDBJ databases">
        <title>Vallitalea longa sp. nov., an anaerobic bacterium isolated from marine sediment.</title>
        <authorList>
            <person name="Hirano S."/>
            <person name="Terahara T."/>
            <person name="Mori K."/>
            <person name="Hamada M."/>
            <person name="Matsumoto R."/>
            <person name="Kobayashi T."/>
        </authorList>
    </citation>
    <scope>NUCLEOTIDE SEQUENCE</scope>
    <source>
        <strain evidence="2">SH18-1</strain>
    </source>
</reference>
<evidence type="ECO:0000313" key="3">
    <source>
        <dbReference type="Proteomes" id="UP001144256"/>
    </source>
</evidence>
<dbReference type="AlphaFoldDB" id="A0A9W5YG67"/>
<feature type="signal peptide" evidence="1">
    <location>
        <begin position="1"/>
        <end position="18"/>
    </location>
</feature>
<sequence>MKKIVVSITLILSMMLFAGCDYNGNKIYDALVKASEINSYEMDTEVSMSFDSQGFSEEEKMSLDIVKAMLNNSSFKMHNKISQNEEKTNLDNYADIYMNYGGLGFGMELWQNLSQDDSKFVQIMKVPSILMMSMNEFSGKEYLVMEDEDFGFLGSNASLKQIQDKANEIMKKFIAQYDPDMKLIDFKNSEVVDGESVYNYVLSLDNESLVKLLKYTVNNVLDYEDGMDDFKEFFGQIIEMVQVPGDEIEDAKDEINEAFDMFVDNKEEIKEKANEVLDLLEECEILGEEGIQIEYSLNKEGYIINKSGTIDLNLNLNKIEKAVTKIVGTEFDLYNENIVKDQSTKVIELGIKFNSKIYNINEKIDIEMPELTEENSIKLDEMTNYYDEIDTVNYNDELF</sequence>
<name>A0A9W5YG67_9FIRM</name>
<organism evidence="2 3">
    <name type="scientific">Vallitalea longa</name>
    <dbReference type="NCBI Taxonomy" id="2936439"/>
    <lineage>
        <taxon>Bacteria</taxon>
        <taxon>Bacillati</taxon>
        <taxon>Bacillota</taxon>
        <taxon>Clostridia</taxon>
        <taxon>Lachnospirales</taxon>
        <taxon>Vallitaleaceae</taxon>
        <taxon>Vallitalea</taxon>
    </lineage>
</organism>
<evidence type="ECO:0008006" key="4">
    <source>
        <dbReference type="Google" id="ProtNLM"/>
    </source>
</evidence>
<protein>
    <recommendedName>
        <fullName evidence="4">Lipoprotein</fullName>
    </recommendedName>
</protein>
<comment type="caution">
    <text evidence="2">The sequence shown here is derived from an EMBL/GenBank/DDBJ whole genome shotgun (WGS) entry which is preliminary data.</text>
</comment>
<gene>
    <name evidence="2" type="ORF">SH1V18_46960</name>
</gene>
<accession>A0A9W5YG67</accession>
<keyword evidence="3" id="KW-1185">Reference proteome</keyword>
<dbReference type="RefSeq" id="WP_281819666.1">
    <property type="nucleotide sequence ID" value="NZ_BRLB01000028.1"/>
</dbReference>
<evidence type="ECO:0000313" key="2">
    <source>
        <dbReference type="EMBL" id="GKX32216.1"/>
    </source>
</evidence>
<dbReference type="PROSITE" id="PS51257">
    <property type="entry name" value="PROKAR_LIPOPROTEIN"/>
    <property type="match status" value="1"/>
</dbReference>